<evidence type="ECO:0000256" key="8">
    <source>
        <dbReference type="ARBA" id="ARBA00047899"/>
    </source>
</evidence>
<feature type="binding site" evidence="10">
    <location>
        <position position="119"/>
    </location>
    <ligand>
        <name>ATP</name>
        <dbReference type="ChEBI" id="CHEBI:30616"/>
    </ligand>
</feature>
<reference evidence="13 14" key="1">
    <citation type="journal article" date="2020" name="IScience">
        <title>Genome Sequencing of the Endangered Kingdonia uniflora (Circaeasteraceae, Ranunculales) Reveals Potential Mechanisms of Evolutionary Specialization.</title>
        <authorList>
            <person name="Sun Y."/>
            <person name="Deng T."/>
            <person name="Zhang A."/>
            <person name="Moore M.J."/>
            <person name="Landis J.B."/>
            <person name="Lin N."/>
            <person name="Zhang H."/>
            <person name="Zhang X."/>
            <person name="Huang J."/>
            <person name="Zhang X."/>
            <person name="Sun H."/>
            <person name="Wang H."/>
        </authorList>
    </citation>
    <scope>NUCLEOTIDE SEQUENCE [LARGE SCALE GENOMIC DNA]</scope>
    <source>
        <strain evidence="13">TB1705</strain>
        <tissue evidence="13">Leaf</tissue>
    </source>
</reference>
<evidence type="ECO:0000256" key="11">
    <source>
        <dbReference type="RuleBase" id="RU000304"/>
    </source>
</evidence>
<dbReference type="PANTHER" id="PTHR45637">
    <property type="entry name" value="FLIPPASE KINASE 1-RELATED"/>
    <property type="match status" value="1"/>
</dbReference>
<feature type="domain" description="Protein kinase" evidence="12">
    <location>
        <begin position="89"/>
        <end position="397"/>
    </location>
</feature>
<evidence type="ECO:0000256" key="4">
    <source>
        <dbReference type="ARBA" id="ARBA00022679"/>
    </source>
</evidence>
<dbReference type="EC" id="2.7.11.1" evidence="2"/>
<dbReference type="InterPro" id="IPR017441">
    <property type="entry name" value="Protein_kinase_ATP_BS"/>
</dbReference>
<evidence type="ECO:0000256" key="5">
    <source>
        <dbReference type="ARBA" id="ARBA00022741"/>
    </source>
</evidence>
<comment type="similarity">
    <text evidence="1">Belongs to the protein kinase superfamily. AGC Ser/Thr protein kinase family.</text>
</comment>
<evidence type="ECO:0000259" key="12">
    <source>
        <dbReference type="PROSITE" id="PS50011"/>
    </source>
</evidence>
<dbReference type="PROSITE" id="PS00107">
    <property type="entry name" value="PROTEIN_KINASE_ATP"/>
    <property type="match status" value="1"/>
</dbReference>
<keyword evidence="6" id="KW-0418">Kinase</keyword>
<dbReference type="Proteomes" id="UP000541444">
    <property type="component" value="Unassembled WGS sequence"/>
</dbReference>
<dbReference type="FunFam" id="1.10.510.10:FF:000294">
    <property type="entry name" value="Serine/threonine-protein kinase OXI1"/>
    <property type="match status" value="1"/>
</dbReference>
<dbReference type="InterPro" id="IPR000719">
    <property type="entry name" value="Prot_kinase_dom"/>
</dbReference>
<sequence length="472" mass="53085">MEIETTIFLTQSDTTTDLDLSFTSCTSTTSTDRTFTSSSARSSLRLSFNESRLSTSGSPRPHRKSDSHWSAINAATNLTPDGILQLHHLKLLRHLGSGNFGKVFLCKLKDFDGAEFALKVVDRDALTSKKLSHVQMESEILSVVDHPFLPTLYAHLEVSHYTCMLMDYCSGGDLHSLLRRRPGNRFGVDAVRFFASEVLVGLEYLHAIGVVYRDLKPENILIREDGHIMLSDFDLCFKADVIPTLQLIQTQNKIRTGFSCFGFGSTREGTEEELTQFVAEPTTAYSRSCVGTHEYLAPELVNGNGHGNGVDWWAFGVFIYELLYGRTPFKGTTKEATLHNIASSRTFRFPDASDVAHAYDSMEVQARDLIEKLLVKDPLERLGCARGASDIKRHSFFDGIKWPLIRTYTPPQEVRMGRKTSQVCYVSRRVSPLKRKSEGRSWSLKSGIGNLIRSKVGFNFGNSKSREERFMF</sequence>
<evidence type="ECO:0000256" key="9">
    <source>
        <dbReference type="ARBA" id="ARBA00048679"/>
    </source>
</evidence>
<protein>
    <recommendedName>
        <fullName evidence="2">non-specific serine/threonine protein kinase</fullName>
        <ecNumber evidence="2">2.7.11.1</ecNumber>
    </recommendedName>
</protein>
<keyword evidence="4" id="KW-0808">Transferase</keyword>
<evidence type="ECO:0000256" key="3">
    <source>
        <dbReference type="ARBA" id="ARBA00022527"/>
    </source>
</evidence>
<dbReference type="PROSITE" id="PS00108">
    <property type="entry name" value="PROTEIN_KINASE_ST"/>
    <property type="match status" value="1"/>
</dbReference>
<dbReference type="GO" id="GO:0004674">
    <property type="term" value="F:protein serine/threonine kinase activity"/>
    <property type="evidence" value="ECO:0007669"/>
    <property type="project" value="UniProtKB-KW"/>
</dbReference>
<keyword evidence="5 10" id="KW-0547">Nucleotide-binding</keyword>
<dbReference type="Gene3D" id="3.30.200.20">
    <property type="entry name" value="Phosphorylase Kinase, domain 1"/>
    <property type="match status" value="1"/>
</dbReference>
<dbReference type="EMBL" id="JACGCM010002205">
    <property type="protein sequence ID" value="KAF6143549.1"/>
    <property type="molecule type" value="Genomic_DNA"/>
</dbReference>
<evidence type="ECO:0000256" key="6">
    <source>
        <dbReference type="ARBA" id="ARBA00022777"/>
    </source>
</evidence>
<dbReference type="Gene3D" id="1.10.510.10">
    <property type="entry name" value="Transferase(Phosphotransferase) domain 1"/>
    <property type="match status" value="2"/>
</dbReference>
<gene>
    <name evidence="13" type="ORF">GIB67_029718</name>
</gene>
<dbReference type="SMART" id="SM00220">
    <property type="entry name" value="S_TKc"/>
    <property type="match status" value="1"/>
</dbReference>
<evidence type="ECO:0000313" key="13">
    <source>
        <dbReference type="EMBL" id="KAF6143549.1"/>
    </source>
</evidence>
<dbReference type="Pfam" id="PF00069">
    <property type="entry name" value="Pkinase"/>
    <property type="match status" value="1"/>
</dbReference>
<dbReference type="PROSITE" id="PS50011">
    <property type="entry name" value="PROTEIN_KINASE_DOM"/>
    <property type="match status" value="1"/>
</dbReference>
<evidence type="ECO:0000313" key="14">
    <source>
        <dbReference type="Proteomes" id="UP000541444"/>
    </source>
</evidence>
<evidence type="ECO:0000256" key="10">
    <source>
        <dbReference type="PROSITE-ProRule" id="PRU10141"/>
    </source>
</evidence>
<evidence type="ECO:0000256" key="7">
    <source>
        <dbReference type="ARBA" id="ARBA00022840"/>
    </source>
</evidence>
<dbReference type="InterPro" id="IPR011009">
    <property type="entry name" value="Kinase-like_dom_sf"/>
</dbReference>
<comment type="caution">
    <text evidence="13">The sequence shown here is derived from an EMBL/GenBank/DDBJ whole genome shotgun (WGS) entry which is preliminary data.</text>
</comment>
<comment type="catalytic activity">
    <reaction evidence="9">
        <text>L-seryl-[protein] + ATP = O-phospho-L-seryl-[protein] + ADP + H(+)</text>
        <dbReference type="Rhea" id="RHEA:17989"/>
        <dbReference type="Rhea" id="RHEA-COMP:9863"/>
        <dbReference type="Rhea" id="RHEA-COMP:11604"/>
        <dbReference type="ChEBI" id="CHEBI:15378"/>
        <dbReference type="ChEBI" id="CHEBI:29999"/>
        <dbReference type="ChEBI" id="CHEBI:30616"/>
        <dbReference type="ChEBI" id="CHEBI:83421"/>
        <dbReference type="ChEBI" id="CHEBI:456216"/>
        <dbReference type="EC" id="2.7.11.1"/>
    </reaction>
</comment>
<name>A0A7J7LLV4_9MAGN</name>
<dbReference type="FunFam" id="1.10.510.10:FF:000312">
    <property type="entry name" value="Serine/threonine-protein kinase OXI1"/>
    <property type="match status" value="1"/>
</dbReference>
<keyword evidence="7 10" id="KW-0067">ATP-binding</keyword>
<evidence type="ECO:0000256" key="2">
    <source>
        <dbReference type="ARBA" id="ARBA00012513"/>
    </source>
</evidence>
<comment type="catalytic activity">
    <reaction evidence="8">
        <text>L-threonyl-[protein] + ATP = O-phospho-L-threonyl-[protein] + ADP + H(+)</text>
        <dbReference type="Rhea" id="RHEA:46608"/>
        <dbReference type="Rhea" id="RHEA-COMP:11060"/>
        <dbReference type="Rhea" id="RHEA-COMP:11605"/>
        <dbReference type="ChEBI" id="CHEBI:15378"/>
        <dbReference type="ChEBI" id="CHEBI:30013"/>
        <dbReference type="ChEBI" id="CHEBI:30616"/>
        <dbReference type="ChEBI" id="CHEBI:61977"/>
        <dbReference type="ChEBI" id="CHEBI:456216"/>
        <dbReference type="EC" id="2.7.11.1"/>
    </reaction>
</comment>
<dbReference type="AlphaFoldDB" id="A0A7J7LLV4"/>
<accession>A0A7J7LLV4</accession>
<dbReference type="InterPro" id="IPR008271">
    <property type="entry name" value="Ser/Thr_kinase_AS"/>
</dbReference>
<organism evidence="13 14">
    <name type="scientific">Kingdonia uniflora</name>
    <dbReference type="NCBI Taxonomy" id="39325"/>
    <lineage>
        <taxon>Eukaryota</taxon>
        <taxon>Viridiplantae</taxon>
        <taxon>Streptophyta</taxon>
        <taxon>Embryophyta</taxon>
        <taxon>Tracheophyta</taxon>
        <taxon>Spermatophyta</taxon>
        <taxon>Magnoliopsida</taxon>
        <taxon>Ranunculales</taxon>
        <taxon>Circaeasteraceae</taxon>
        <taxon>Kingdonia</taxon>
    </lineage>
</organism>
<keyword evidence="3 11" id="KW-0723">Serine/threonine-protein kinase</keyword>
<keyword evidence="14" id="KW-1185">Reference proteome</keyword>
<dbReference type="SUPFAM" id="SSF56112">
    <property type="entry name" value="Protein kinase-like (PK-like)"/>
    <property type="match status" value="1"/>
</dbReference>
<proteinExistence type="inferred from homology"/>
<dbReference type="OrthoDB" id="432483at2759"/>
<dbReference type="GO" id="GO:0005524">
    <property type="term" value="F:ATP binding"/>
    <property type="evidence" value="ECO:0007669"/>
    <property type="project" value="UniProtKB-UniRule"/>
</dbReference>
<evidence type="ECO:0000256" key="1">
    <source>
        <dbReference type="ARBA" id="ARBA00009903"/>
    </source>
</evidence>